<dbReference type="AlphaFoldDB" id="A0A1B2DI26"/>
<dbReference type="GO" id="GO:0003700">
    <property type="term" value="F:DNA-binding transcription factor activity"/>
    <property type="evidence" value="ECO:0007669"/>
    <property type="project" value="InterPro"/>
</dbReference>
<evidence type="ECO:0000256" key="1">
    <source>
        <dbReference type="ARBA" id="ARBA00023015"/>
    </source>
</evidence>
<proteinExistence type="predicted"/>
<dbReference type="InterPro" id="IPR009057">
    <property type="entry name" value="Homeodomain-like_sf"/>
</dbReference>
<dbReference type="SUPFAM" id="SSF46689">
    <property type="entry name" value="Homeodomain-like"/>
    <property type="match status" value="2"/>
</dbReference>
<keyword evidence="3" id="KW-0804">Transcription</keyword>
<accession>A0A1B2DI26</accession>
<name>A0A1B2DI26_9BACL</name>
<dbReference type="PROSITE" id="PS01124">
    <property type="entry name" value="HTH_ARAC_FAMILY_2"/>
    <property type="match status" value="1"/>
</dbReference>
<dbReference type="InterPro" id="IPR003313">
    <property type="entry name" value="AraC-bd"/>
</dbReference>
<dbReference type="Pfam" id="PF02311">
    <property type="entry name" value="AraC_binding"/>
    <property type="match status" value="1"/>
</dbReference>
<dbReference type="RefSeq" id="WP_099518575.1">
    <property type="nucleotide sequence ID" value="NZ_CP016808.1"/>
</dbReference>
<dbReference type="Pfam" id="PF12833">
    <property type="entry name" value="HTH_18"/>
    <property type="match status" value="1"/>
</dbReference>
<dbReference type="GO" id="GO:0043565">
    <property type="term" value="F:sequence-specific DNA binding"/>
    <property type="evidence" value="ECO:0007669"/>
    <property type="project" value="InterPro"/>
</dbReference>
<evidence type="ECO:0000256" key="2">
    <source>
        <dbReference type="ARBA" id="ARBA00023125"/>
    </source>
</evidence>
<protein>
    <recommendedName>
        <fullName evidence="4">HTH araC/xylS-type domain-containing protein</fullName>
    </recommendedName>
</protein>
<dbReference type="EMBL" id="CP016808">
    <property type="protein sequence ID" value="ANY67372.1"/>
    <property type="molecule type" value="Genomic_DNA"/>
</dbReference>
<evidence type="ECO:0000259" key="4">
    <source>
        <dbReference type="PROSITE" id="PS01124"/>
    </source>
</evidence>
<keyword evidence="2" id="KW-0238">DNA-binding</keyword>
<evidence type="ECO:0000313" key="5">
    <source>
        <dbReference type="EMBL" id="ANY67372.1"/>
    </source>
</evidence>
<dbReference type="Gene3D" id="2.60.120.10">
    <property type="entry name" value="Jelly Rolls"/>
    <property type="match status" value="1"/>
</dbReference>
<dbReference type="SMART" id="SM00342">
    <property type="entry name" value="HTH_ARAC"/>
    <property type="match status" value="1"/>
</dbReference>
<dbReference type="InterPro" id="IPR037923">
    <property type="entry name" value="HTH-like"/>
</dbReference>
<dbReference type="Gene3D" id="1.10.10.60">
    <property type="entry name" value="Homeodomain-like"/>
    <property type="match status" value="2"/>
</dbReference>
<gene>
    <name evidence="5" type="ORF">BBD42_13480</name>
</gene>
<dbReference type="SUPFAM" id="SSF51215">
    <property type="entry name" value="Regulatory protein AraC"/>
    <property type="match status" value="1"/>
</dbReference>
<keyword evidence="1" id="KW-0805">Transcription regulation</keyword>
<dbReference type="InterPro" id="IPR014710">
    <property type="entry name" value="RmlC-like_jellyroll"/>
</dbReference>
<organism evidence="5">
    <name type="scientific">Paenibacillus sp. BIHB 4019</name>
    <dbReference type="NCBI Taxonomy" id="1870819"/>
    <lineage>
        <taxon>Bacteria</taxon>
        <taxon>Bacillati</taxon>
        <taxon>Bacillota</taxon>
        <taxon>Bacilli</taxon>
        <taxon>Bacillales</taxon>
        <taxon>Paenibacillaceae</taxon>
        <taxon>Paenibacillus</taxon>
    </lineage>
</organism>
<sequence length="293" mass="34077">MKPFRKPFEVGSSFPFDFVYRDRKHWQTELPDHLHDWYELVYIYEGKGTFFIDQTFYDMKPGDLFIIPGNTIHRSFPDKEEPVTSTAIFFSTLFVQTASFGDTFSYLRCFDHAKKHKRYKFEPTTQEQLKLVQLIDELELEQREQQPGYRQAILLQLEHILLLMNRRIIASSREYAKADGPLIGPLWMRNILHYIDEHPDVPLGLSVLAQMAAVTPAHFSRVFKQLTGMNVTDYVTAKRIIRAKELLLASDENIRLIADACGFESLPHFHRMFKKVTGQTPAAYKKATPAEQA</sequence>
<reference evidence="5" key="1">
    <citation type="submission" date="2016-08" db="EMBL/GenBank/DDBJ databases">
        <title>Complete Genome Seqeunce of Paenibacillus sp. BIHB 4019 from tea rhizoplane.</title>
        <authorList>
            <person name="Thakur R."/>
            <person name="Swarnkar M.K."/>
            <person name="Gulati A."/>
        </authorList>
    </citation>
    <scope>NUCLEOTIDE SEQUENCE [LARGE SCALE GENOMIC DNA]</scope>
    <source>
        <strain evidence="5">BIHB4019</strain>
    </source>
</reference>
<dbReference type="PANTHER" id="PTHR43280:SF28">
    <property type="entry name" value="HTH-TYPE TRANSCRIPTIONAL ACTIVATOR RHAS"/>
    <property type="match status" value="1"/>
</dbReference>
<evidence type="ECO:0000256" key="3">
    <source>
        <dbReference type="ARBA" id="ARBA00023163"/>
    </source>
</evidence>
<dbReference type="PANTHER" id="PTHR43280">
    <property type="entry name" value="ARAC-FAMILY TRANSCRIPTIONAL REGULATOR"/>
    <property type="match status" value="1"/>
</dbReference>
<dbReference type="InterPro" id="IPR018060">
    <property type="entry name" value="HTH_AraC"/>
</dbReference>
<feature type="domain" description="HTH araC/xylS-type" evidence="4">
    <location>
        <begin position="189"/>
        <end position="287"/>
    </location>
</feature>